<dbReference type="PANTHER" id="PTHR14614:SF165">
    <property type="entry name" value="FAM86 N-TERMINAL DOMAIN-CONTAINING PROTEIN"/>
    <property type="match status" value="1"/>
</dbReference>
<sequence>MNTPARTLRFEYGRSDHNAARTLSLSADERVVGTEGPKLKRARVDEVSIVEVRLVEMIRDLDEANEDNDKHYGLFVWPSALLLSRFVAREADRLCRGKVVLELGCGTGLPSIVAGRCGAMKVYLTDRADAADIQLNAEANIKLNKLEGRAEFVPLTWGNMNISDDMVAIFQTVDVILAADCFYRSEGKHFEKNSKVFFFHLTSCIFFTFLLVDFEKVIATVALIFRCSASSSCKFLFSYQLRSINRSIAALLARWGLTAKSLDKSELLNDDQQQDFDSIFLYQVQQTQD</sequence>
<dbReference type="EMBL" id="QXFV01000137">
    <property type="protein sequence ID" value="KAE9049018.1"/>
    <property type="molecule type" value="Genomic_DNA"/>
</dbReference>
<dbReference type="PANTHER" id="PTHR14614">
    <property type="entry name" value="HEPATOCELLULAR CARCINOMA-ASSOCIATED ANTIGEN"/>
    <property type="match status" value="1"/>
</dbReference>
<dbReference type="Gene3D" id="3.40.50.150">
    <property type="entry name" value="Vaccinia Virus protein VP39"/>
    <property type="match status" value="1"/>
</dbReference>
<evidence type="ECO:0008006" key="3">
    <source>
        <dbReference type="Google" id="ProtNLM"/>
    </source>
</evidence>
<dbReference type="Pfam" id="PF10294">
    <property type="entry name" value="Methyltransf_16"/>
    <property type="match status" value="1"/>
</dbReference>
<evidence type="ECO:0000313" key="1">
    <source>
        <dbReference type="EMBL" id="KAE9049018.1"/>
    </source>
</evidence>
<dbReference type="CDD" id="cd02440">
    <property type="entry name" value="AdoMet_MTases"/>
    <property type="match status" value="1"/>
</dbReference>
<reference evidence="1 2" key="1">
    <citation type="submission" date="2018-09" db="EMBL/GenBank/DDBJ databases">
        <title>Genomic investigation of the strawberry pathogen Phytophthora fragariae indicates pathogenicity is determined by transcriptional variation in three key races.</title>
        <authorList>
            <person name="Adams T.M."/>
            <person name="Armitage A.D."/>
            <person name="Sobczyk M.K."/>
            <person name="Bates H.J."/>
            <person name="Dunwell J.M."/>
            <person name="Nellist C.F."/>
            <person name="Harrison R.J."/>
        </authorList>
    </citation>
    <scope>NUCLEOTIDE SEQUENCE [LARGE SCALE GENOMIC DNA]</scope>
    <source>
        <strain evidence="1 2">SCRP249</strain>
    </source>
</reference>
<evidence type="ECO:0000313" key="2">
    <source>
        <dbReference type="Proteomes" id="UP000429607"/>
    </source>
</evidence>
<protein>
    <recommendedName>
        <fullName evidence="3">Methyltransferase small domain-containing protein</fullName>
    </recommendedName>
</protein>
<dbReference type="AlphaFoldDB" id="A0A6A3P0T6"/>
<comment type="caution">
    <text evidence="1">The sequence shown here is derived from an EMBL/GenBank/DDBJ whole genome shotgun (WGS) entry which is preliminary data.</text>
</comment>
<organism evidence="1 2">
    <name type="scientific">Phytophthora rubi</name>
    <dbReference type="NCBI Taxonomy" id="129364"/>
    <lineage>
        <taxon>Eukaryota</taxon>
        <taxon>Sar</taxon>
        <taxon>Stramenopiles</taxon>
        <taxon>Oomycota</taxon>
        <taxon>Peronosporomycetes</taxon>
        <taxon>Peronosporales</taxon>
        <taxon>Peronosporaceae</taxon>
        <taxon>Phytophthora</taxon>
    </lineage>
</organism>
<dbReference type="Proteomes" id="UP000429607">
    <property type="component" value="Unassembled WGS sequence"/>
</dbReference>
<gene>
    <name evidence="1" type="ORF">PR001_g3603</name>
</gene>
<dbReference type="GO" id="GO:0005737">
    <property type="term" value="C:cytoplasm"/>
    <property type="evidence" value="ECO:0007669"/>
    <property type="project" value="TreeGrafter"/>
</dbReference>
<dbReference type="InterPro" id="IPR019410">
    <property type="entry name" value="Methyltransf_16"/>
</dbReference>
<name>A0A6A3P0T6_9STRA</name>
<proteinExistence type="predicted"/>
<accession>A0A6A3P0T6</accession>
<dbReference type="SUPFAM" id="SSF53335">
    <property type="entry name" value="S-adenosyl-L-methionine-dependent methyltransferases"/>
    <property type="match status" value="1"/>
</dbReference>
<dbReference type="InterPro" id="IPR029063">
    <property type="entry name" value="SAM-dependent_MTases_sf"/>
</dbReference>
<dbReference type="GO" id="GO:0005634">
    <property type="term" value="C:nucleus"/>
    <property type="evidence" value="ECO:0007669"/>
    <property type="project" value="TreeGrafter"/>
</dbReference>